<evidence type="ECO:0000313" key="1">
    <source>
        <dbReference type="EMBL" id="SVD86448.1"/>
    </source>
</evidence>
<protein>
    <recommendedName>
        <fullName evidence="2">AP2-like integrase N-terminal domain-containing protein</fullName>
    </recommendedName>
</protein>
<gene>
    <name evidence="1" type="ORF">METZ01_LOCUS439302</name>
</gene>
<dbReference type="EMBL" id="UINC01178346">
    <property type="protein sequence ID" value="SVD86448.1"/>
    <property type="molecule type" value="Genomic_DNA"/>
</dbReference>
<accession>A0A382YV92</accession>
<reference evidence="1" key="1">
    <citation type="submission" date="2018-05" db="EMBL/GenBank/DDBJ databases">
        <authorList>
            <person name="Lanie J.A."/>
            <person name="Ng W.-L."/>
            <person name="Kazmierczak K.M."/>
            <person name="Andrzejewski T.M."/>
            <person name="Davidsen T.M."/>
            <person name="Wayne K.J."/>
            <person name="Tettelin H."/>
            <person name="Glass J.I."/>
            <person name="Rusch D."/>
            <person name="Podicherti R."/>
            <person name="Tsui H.-C.T."/>
            <person name="Winkler M.E."/>
        </authorList>
    </citation>
    <scope>NUCLEOTIDE SEQUENCE</scope>
</reference>
<feature type="non-terminal residue" evidence="1">
    <location>
        <position position="1"/>
    </location>
</feature>
<evidence type="ECO:0008006" key="2">
    <source>
        <dbReference type="Google" id="ProtNLM"/>
    </source>
</evidence>
<dbReference type="AlphaFoldDB" id="A0A382YV92"/>
<sequence length="69" mass="8394">MATLKKRRGQWYARVLWYDNTGKQKEKQVPLKTESKVVARKRESQIAKHREEIIELYYNGESYSFPWMN</sequence>
<proteinExistence type="predicted"/>
<name>A0A382YV92_9ZZZZ</name>
<organism evidence="1">
    <name type="scientific">marine metagenome</name>
    <dbReference type="NCBI Taxonomy" id="408172"/>
    <lineage>
        <taxon>unclassified sequences</taxon>
        <taxon>metagenomes</taxon>
        <taxon>ecological metagenomes</taxon>
    </lineage>
</organism>
<feature type="non-terminal residue" evidence="1">
    <location>
        <position position="69"/>
    </location>
</feature>